<feature type="domain" description="Major facilitator superfamily (MFS) profile" evidence="8">
    <location>
        <begin position="182"/>
        <end position="417"/>
    </location>
</feature>
<dbReference type="GO" id="GO:0005886">
    <property type="term" value="C:plasma membrane"/>
    <property type="evidence" value="ECO:0007669"/>
    <property type="project" value="UniProtKB-SubCell"/>
</dbReference>
<evidence type="ECO:0000313" key="9">
    <source>
        <dbReference type="EMBL" id="GHO95760.1"/>
    </source>
</evidence>
<name>A0A8J3IRW3_9CHLR</name>
<proteinExistence type="predicted"/>
<dbReference type="PANTHER" id="PTHR23513:SF6">
    <property type="entry name" value="MAJOR FACILITATOR SUPERFAMILY ASSOCIATED DOMAIN-CONTAINING PROTEIN"/>
    <property type="match status" value="1"/>
</dbReference>
<evidence type="ECO:0000256" key="1">
    <source>
        <dbReference type="ARBA" id="ARBA00004651"/>
    </source>
</evidence>
<evidence type="ECO:0000256" key="4">
    <source>
        <dbReference type="ARBA" id="ARBA00022692"/>
    </source>
</evidence>
<feature type="transmembrane region" description="Helical" evidence="7">
    <location>
        <begin position="365"/>
        <end position="388"/>
    </location>
</feature>
<feature type="transmembrane region" description="Helical" evidence="7">
    <location>
        <begin position="299"/>
        <end position="318"/>
    </location>
</feature>
<dbReference type="SUPFAM" id="SSF103473">
    <property type="entry name" value="MFS general substrate transporter"/>
    <property type="match status" value="1"/>
</dbReference>
<evidence type="ECO:0000259" key="8">
    <source>
        <dbReference type="PROSITE" id="PS50850"/>
    </source>
</evidence>
<feature type="transmembrane region" description="Helical" evidence="7">
    <location>
        <begin position="60"/>
        <end position="81"/>
    </location>
</feature>
<sequence length="417" mass="44676">METLDAPKVALEKSSFFLNRHFAWLWMGQTVSNLGSWITSNGFALTAVLILHATTFQMGLLAALGSVPVIVFGLLAGVWIDRLPRKRLLILADLGRTLLLLLIPLAALSGLLRIELLYVVIVLVGTLTVFFEIAHKSFLPALIDREQLAEGNSKLEASSALAEIAGPSLSGLLIQAITAPFAIIFDALSFLFSAFCIGMIRVQEPANPPMERSQSIWREMWEGLQVLWHDGRLRALAISAGMRNFFGGAFATLYTFYVVRDLGVTPLVYGILVTMGGAGALLGALVAPWAARRFGLSKLLIASLLIDGCMTLCTPLAAGPALAVVTMLIVSQLVGDCGAALHSVNEVSLRQTVVPERFLGRVNASMHFIGTALGPIGAMLAGLCSELVGTRPTLFIGAIGVLCSFVFLLFSPVRTLE</sequence>
<dbReference type="RefSeq" id="WP_220206423.1">
    <property type="nucleotide sequence ID" value="NZ_BNJK01000001.1"/>
</dbReference>
<evidence type="ECO:0000256" key="5">
    <source>
        <dbReference type="ARBA" id="ARBA00022989"/>
    </source>
</evidence>
<evidence type="ECO:0000256" key="2">
    <source>
        <dbReference type="ARBA" id="ARBA00022448"/>
    </source>
</evidence>
<dbReference type="EMBL" id="BNJK01000001">
    <property type="protein sequence ID" value="GHO95760.1"/>
    <property type="molecule type" value="Genomic_DNA"/>
</dbReference>
<dbReference type="PRINTS" id="PR01988">
    <property type="entry name" value="EXPORTERBACE"/>
</dbReference>
<dbReference type="InterPro" id="IPR010290">
    <property type="entry name" value="TM_effector"/>
</dbReference>
<dbReference type="AlphaFoldDB" id="A0A8J3IRW3"/>
<keyword evidence="5 7" id="KW-1133">Transmembrane helix</keyword>
<evidence type="ECO:0000256" key="7">
    <source>
        <dbReference type="SAM" id="Phobius"/>
    </source>
</evidence>
<dbReference type="InterPro" id="IPR022324">
    <property type="entry name" value="Bacilysin_exporter_BacE_put"/>
</dbReference>
<dbReference type="PANTHER" id="PTHR23513">
    <property type="entry name" value="INTEGRAL MEMBRANE EFFLUX PROTEIN-RELATED"/>
    <property type="match status" value="1"/>
</dbReference>
<comment type="subcellular location">
    <subcellularLocation>
        <location evidence="1">Cell membrane</location>
        <topology evidence="1">Multi-pass membrane protein</topology>
    </subcellularLocation>
</comment>
<dbReference type="Pfam" id="PF05977">
    <property type="entry name" value="MFS_3"/>
    <property type="match status" value="1"/>
</dbReference>
<evidence type="ECO:0000313" key="10">
    <source>
        <dbReference type="Proteomes" id="UP000597444"/>
    </source>
</evidence>
<gene>
    <name evidence="9" type="ORF">KSF_058080</name>
</gene>
<feature type="transmembrane region" description="Helical" evidence="7">
    <location>
        <begin position="266"/>
        <end position="287"/>
    </location>
</feature>
<feature type="transmembrane region" description="Helical" evidence="7">
    <location>
        <begin position="88"/>
        <end position="110"/>
    </location>
</feature>
<evidence type="ECO:0000256" key="6">
    <source>
        <dbReference type="ARBA" id="ARBA00023136"/>
    </source>
</evidence>
<keyword evidence="10" id="KW-1185">Reference proteome</keyword>
<dbReference type="Proteomes" id="UP000597444">
    <property type="component" value="Unassembled WGS sequence"/>
</dbReference>
<dbReference type="InterPro" id="IPR036259">
    <property type="entry name" value="MFS_trans_sf"/>
</dbReference>
<reference evidence="9" key="1">
    <citation type="submission" date="2020-10" db="EMBL/GenBank/DDBJ databases">
        <title>Taxonomic study of unclassified bacteria belonging to the class Ktedonobacteria.</title>
        <authorList>
            <person name="Yabe S."/>
            <person name="Wang C.M."/>
            <person name="Zheng Y."/>
            <person name="Sakai Y."/>
            <person name="Cavaletti L."/>
            <person name="Monciardini P."/>
            <person name="Donadio S."/>
        </authorList>
    </citation>
    <scope>NUCLEOTIDE SEQUENCE</scope>
    <source>
        <strain evidence="9">ID150040</strain>
    </source>
</reference>
<dbReference type="CDD" id="cd06173">
    <property type="entry name" value="MFS_MefA_like"/>
    <property type="match status" value="1"/>
</dbReference>
<keyword evidence="2" id="KW-0813">Transport</keyword>
<organism evidence="9 10">
    <name type="scientific">Reticulibacter mediterranei</name>
    <dbReference type="NCBI Taxonomy" id="2778369"/>
    <lineage>
        <taxon>Bacteria</taxon>
        <taxon>Bacillati</taxon>
        <taxon>Chloroflexota</taxon>
        <taxon>Ktedonobacteria</taxon>
        <taxon>Ktedonobacterales</taxon>
        <taxon>Reticulibacteraceae</taxon>
        <taxon>Reticulibacter</taxon>
    </lineage>
</organism>
<keyword evidence="3" id="KW-1003">Cell membrane</keyword>
<feature type="transmembrane region" description="Helical" evidence="7">
    <location>
        <begin position="34"/>
        <end position="54"/>
    </location>
</feature>
<evidence type="ECO:0000256" key="3">
    <source>
        <dbReference type="ARBA" id="ARBA00022475"/>
    </source>
</evidence>
<keyword evidence="6 7" id="KW-0472">Membrane</keyword>
<accession>A0A8J3IRW3</accession>
<dbReference type="PROSITE" id="PS50850">
    <property type="entry name" value="MFS"/>
    <property type="match status" value="1"/>
</dbReference>
<keyword evidence="4 7" id="KW-0812">Transmembrane</keyword>
<comment type="caution">
    <text evidence="9">The sequence shown here is derived from an EMBL/GenBank/DDBJ whole genome shotgun (WGS) entry which is preliminary data.</text>
</comment>
<feature type="transmembrane region" description="Helical" evidence="7">
    <location>
        <begin position="116"/>
        <end position="134"/>
    </location>
</feature>
<dbReference type="Gene3D" id="1.20.1250.20">
    <property type="entry name" value="MFS general substrate transporter like domains"/>
    <property type="match status" value="1"/>
</dbReference>
<dbReference type="GO" id="GO:0022857">
    <property type="term" value="F:transmembrane transporter activity"/>
    <property type="evidence" value="ECO:0007669"/>
    <property type="project" value="InterPro"/>
</dbReference>
<dbReference type="InterPro" id="IPR020846">
    <property type="entry name" value="MFS_dom"/>
</dbReference>
<feature type="transmembrane region" description="Helical" evidence="7">
    <location>
        <begin position="242"/>
        <end position="260"/>
    </location>
</feature>
<feature type="transmembrane region" description="Helical" evidence="7">
    <location>
        <begin position="394"/>
        <end position="413"/>
    </location>
</feature>
<protein>
    <submittedName>
        <fullName evidence="9">MFS transporter</fullName>
    </submittedName>
</protein>